<sequence>MLKRYINHSRIKWFISKNKRYILITTLVSILILLIILLSYLKESSEYVVSLNDYIVNFDVDGDFEEKHLKDPYMLQLLNIYNREKIIDIKDKPSVANLFDENTSWLDALNQDDFINYEYPMKLPSVIYSNSVHNKQDNCIIFVISEVASVKKSINSVMSIINTMPKMSVYPVYFITGFYISDDDLMEIFEVFDPLKLDINIIKVTDIVVDNQMCGESIDYLFQGYSDIKCEEYRESRDLRMYNDFDNLYPSALFKDNKNTKWKQIKSNNKNSHFKRVFEEYGDASIDFIKLFSYDLYQFDVFKNFKNFMIMRPGMILKGSTENDLFNSYYSDNDYAARFVNFRFSHKYRNSSIQELLKLIYQHFNLSIDSIFYNNKDSMWKQMFNYALKNTKLYNRAKTRNFNVQNSMKGTNLKLFNGILLDTQDSIFISKFDYFRSREYELFYKNMFLAFSIYNDAMIPNDSMTLFLSLLKRPEHDGNEYYRKDFEIINDIELMYDVSGNGNFKELIHNNVGNVEHYMNINNLQFNFTLADVLSEEGLLPSRKRHLVENTNNSKVSKRDEDLELENSQEYLFDQRFFSTFSFEKKLNIFKNHEFIEMMKYQIFQKHKDDLSLEQIEQLLDLYIHDNIKKMYRMFKK</sequence>
<organism evidence="2 3">
    <name type="scientific">Hanseniaspora guilliermondii</name>
    <dbReference type="NCBI Taxonomy" id="56406"/>
    <lineage>
        <taxon>Eukaryota</taxon>
        <taxon>Fungi</taxon>
        <taxon>Dikarya</taxon>
        <taxon>Ascomycota</taxon>
        <taxon>Saccharomycotina</taxon>
        <taxon>Saccharomycetes</taxon>
        <taxon>Saccharomycodales</taxon>
        <taxon>Saccharomycodaceae</taxon>
        <taxon>Hanseniaspora</taxon>
    </lineage>
</organism>
<keyword evidence="1" id="KW-1133">Transmembrane helix</keyword>
<dbReference type="Proteomes" id="UP000183365">
    <property type="component" value="Unassembled WGS sequence"/>
</dbReference>
<accession>A0A1L0B0E5</accession>
<dbReference type="AlphaFoldDB" id="A0A1L0B0E5"/>
<dbReference type="VEuPathDB" id="FungiDB:HGUI_02074"/>
<keyword evidence="1" id="KW-0472">Membrane</keyword>
<evidence type="ECO:0000313" key="3">
    <source>
        <dbReference type="Proteomes" id="UP000183365"/>
    </source>
</evidence>
<gene>
    <name evidence="2" type="ORF">HGUI_02074</name>
</gene>
<dbReference type="EMBL" id="FQNF01000033">
    <property type="protein sequence ID" value="SGZ39874.1"/>
    <property type="molecule type" value="Genomic_DNA"/>
</dbReference>
<name>A0A1L0B0E5_9ASCO</name>
<feature type="transmembrane region" description="Helical" evidence="1">
    <location>
        <begin position="21"/>
        <end position="41"/>
    </location>
</feature>
<proteinExistence type="predicted"/>
<protein>
    <submittedName>
        <fullName evidence="2">Uncharacterized protein</fullName>
    </submittedName>
</protein>
<keyword evidence="1" id="KW-0812">Transmembrane</keyword>
<evidence type="ECO:0000256" key="1">
    <source>
        <dbReference type="SAM" id="Phobius"/>
    </source>
</evidence>
<reference evidence="3" key="1">
    <citation type="submission" date="2016-11" db="EMBL/GenBank/DDBJ databases">
        <authorList>
            <person name="Guldener U."/>
        </authorList>
    </citation>
    <scope>NUCLEOTIDE SEQUENCE [LARGE SCALE GENOMIC DNA]</scope>
</reference>
<dbReference type="OrthoDB" id="3972422at2759"/>
<evidence type="ECO:0000313" key="2">
    <source>
        <dbReference type="EMBL" id="SGZ39874.1"/>
    </source>
</evidence>
<keyword evidence="3" id="KW-1185">Reference proteome</keyword>